<evidence type="ECO:0000256" key="9">
    <source>
        <dbReference type="SAM" id="SignalP"/>
    </source>
</evidence>
<dbReference type="InterPro" id="IPR041392">
    <property type="entry name" value="GHD"/>
</dbReference>
<dbReference type="InterPro" id="IPR017853">
    <property type="entry name" value="GH"/>
</dbReference>
<dbReference type="Gene3D" id="2.60.120.260">
    <property type="entry name" value="Galactose-binding domain-like"/>
    <property type="match status" value="2"/>
</dbReference>
<evidence type="ECO:0000256" key="6">
    <source>
        <dbReference type="ARBA" id="ARBA00023295"/>
    </source>
</evidence>
<dbReference type="FunFam" id="2.60.120.260:FF:000061">
    <property type="entry name" value="Beta-galactosidase"/>
    <property type="match status" value="1"/>
</dbReference>
<accession>A0ABD1U803</accession>
<dbReference type="PROSITE" id="PS01182">
    <property type="entry name" value="GLYCOSYL_HYDROL_F35"/>
    <property type="match status" value="1"/>
</dbReference>
<dbReference type="InterPro" id="IPR048913">
    <property type="entry name" value="BetaGal_gal-bd"/>
</dbReference>
<dbReference type="AlphaFoldDB" id="A0ABD1U803"/>
<evidence type="ECO:0000259" key="10">
    <source>
        <dbReference type="PROSITE" id="PS50228"/>
    </source>
</evidence>
<dbReference type="EC" id="3.2.1.23" evidence="3 7"/>
<dbReference type="SUPFAM" id="SSF49785">
    <property type="entry name" value="Galactose-binding domain-like"/>
    <property type="match status" value="2"/>
</dbReference>
<dbReference type="InterPro" id="IPR000922">
    <property type="entry name" value="Lectin_gal-bd_dom"/>
</dbReference>
<dbReference type="FunFam" id="2.60.120.740:FF:000002">
    <property type="entry name" value="Beta-galactosidase"/>
    <property type="match status" value="1"/>
</dbReference>
<dbReference type="FunFam" id="2.60.120.260:FF:000076">
    <property type="entry name" value="Beta-galactosidase"/>
    <property type="match status" value="1"/>
</dbReference>
<gene>
    <name evidence="11" type="ORF">Fot_25010</name>
</gene>
<evidence type="ECO:0000256" key="5">
    <source>
        <dbReference type="ARBA" id="ARBA00022801"/>
    </source>
</evidence>
<reference evidence="12" key="1">
    <citation type="submission" date="2024-07" db="EMBL/GenBank/DDBJ databases">
        <title>Two chromosome-level genome assemblies of Korean endemic species Abeliophyllum distichum and Forsythia ovata (Oleaceae).</title>
        <authorList>
            <person name="Jang H."/>
        </authorList>
    </citation>
    <scope>NUCLEOTIDE SEQUENCE [LARGE SCALE GENOMIC DNA]</scope>
</reference>
<evidence type="ECO:0000313" key="12">
    <source>
        <dbReference type="Proteomes" id="UP001604277"/>
    </source>
</evidence>
<evidence type="ECO:0000313" key="11">
    <source>
        <dbReference type="EMBL" id="KAL2521087.1"/>
    </source>
</evidence>
<dbReference type="CDD" id="cd22842">
    <property type="entry name" value="Gal_Rha_Lectin_BGal"/>
    <property type="match status" value="1"/>
</dbReference>
<dbReference type="Proteomes" id="UP001604277">
    <property type="component" value="Unassembled WGS sequence"/>
</dbReference>
<dbReference type="InterPro" id="IPR001944">
    <property type="entry name" value="Glycoside_Hdrlase_35"/>
</dbReference>
<organism evidence="11 12">
    <name type="scientific">Forsythia ovata</name>
    <dbReference type="NCBI Taxonomy" id="205694"/>
    <lineage>
        <taxon>Eukaryota</taxon>
        <taxon>Viridiplantae</taxon>
        <taxon>Streptophyta</taxon>
        <taxon>Embryophyta</taxon>
        <taxon>Tracheophyta</taxon>
        <taxon>Spermatophyta</taxon>
        <taxon>Magnoliopsida</taxon>
        <taxon>eudicotyledons</taxon>
        <taxon>Gunneridae</taxon>
        <taxon>Pentapetalae</taxon>
        <taxon>asterids</taxon>
        <taxon>lamiids</taxon>
        <taxon>Lamiales</taxon>
        <taxon>Oleaceae</taxon>
        <taxon>Forsythieae</taxon>
        <taxon>Forsythia</taxon>
    </lineage>
</organism>
<evidence type="ECO:0000256" key="2">
    <source>
        <dbReference type="ARBA" id="ARBA00009809"/>
    </source>
</evidence>
<feature type="signal peptide" evidence="9">
    <location>
        <begin position="1"/>
        <end position="25"/>
    </location>
</feature>
<dbReference type="InterPro" id="IPR031330">
    <property type="entry name" value="Gly_Hdrlase_35_cat"/>
</dbReference>
<keyword evidence="6 7" id="KW-0326">Glycosidase</keyword>
<feature type="chain" id="PRO_5044817761" description="Beta-galactosidase" evidence="9">
    <location>
        <begin position="26"/>
        <end position="854"/>
    </location>
</feature>
<dbReference type="FunFam" id="2.60.120.260:FF:000142">
    <property type="entry name" value="Beta-galactosidase"/>
    <property type="match status" value="1"/>
</dbReference>
<dbReference type="InterPro" id="IPR008979">
    <property type="entry name" value="Galactose-bd-like_sf"/>
</dbReference>
<proteinExistence type="inferred from homology"/>
<dbReference type="PRINTS" id="PR00742">
    <property type="entry name" value="GLHYDRLASE35"/>
</dbReference>
<dbReference type="EMBL" id="JBFOLJ010000007">
    <property type="protein sequence ID" value="KAL2521087.1"/>
    <property type="molecule type" value="Genomic_DNA"/>
</dbReference>
<evidence type="ECO:0000256" key="4">
    <source>
        <dbReference type="ARBA" id="ARBA00022729"/>
    </source>
</evidence>
<keyword evidence="4 9" id="KW-0732">Signal</keyword>
<dbReference type="GO" id="GO:0004565">
    <property type="term" value="F:beta-galactosidase activity"/>
    <property type="evidence" value="ECO:0007669"/>
    <property type="project" value="UniProtKB-EC"/>
</dbReference>
<evidence type="ECO:0000256" key="7">
    <source>
        <dbReference type="RuleBase" id="RU000675"/>
    </source>
</evidence>
<dbReference type="GO" id="GO:0009505">
    <property type="term" value="C:plant-type cell wall"/>
    <property type="evidence" value="ECO:0007669"/>
    <property type="project" value="UniProtKB-ARBA"/>
</dbReference>
<dbReference type="Pfam" id="PF01301">
    <property type="entry name" value="Glyco_hydro_35"/>
    <property type="match status" value="1"/>
</dbReference>
<evidence type="ECO:0000256" key="8">
    <source>
        <dbReference type="RuleBase" id="RU003679"/>
    </source>
</evidence>
<dbReference type="InterPro" id="IPR019801">
    <property type="entry name" value="Glyco_hydro_35_CS"/>
</dbReference>
<comment type="caution">
    <text evidence="11">The sequence shown here is derived from an EMBL/GenBank/DDBJ whole genome shotgun (WGS) entry which is preliminary data.</text>
</comment>
<dbReference type="FunFam" id="3.20.20.80:FF:000021">
    <property type="entry name" value="Beta-galactosidase"/>
    <property type="match status" value="1"/>
</dbReference>
<dbReference type="Pfam" id="PF02140">
    <property type="entry name" value="SUEL_Lectin"/>
    <property type="match status" value="1"/>
</dbReference>
<dbReference type="Pfam" id="PF17834">
    <property type="entry name" value="GHD"/>
    <property type="match status" value="1"/>
</dbReference>
<dbReference type="InterPro" id="IPR043159">
    <property type="entry name" value="Lectin_gal-bd_sf"/>
</dbReference>
<keyword evidence="5 7" id="KW-0378">Hydrolase</keyword>
<evidence type="ECO:0000256" key="3">
    <source>
        <dbReference type="ARBA" id="ARBA00012756"/>
    </source>
</evidence>
<comment type="catalytic activity">
    <reaction evidence="1 7">
        <text>Hydrolysis of terminal non-reducing beta-D-galactose residues in beta-D-galactosides.</text>
        <dbReference type="EC" id="3.2.1.23"/>
    </reaction>
</comment>
<protein>
    <recommendedName>
        <fullName evidence="3 7">Beta-galactosidase</fullName>
        <ecNumber evidence="3 7">3.2.1.23</ecNumber>
    </recommendedName>
</protein>
<dbReference type="PANTHER" id="PTHR23421">
    <property type="entry name" value="BETA-GALACTOSIDASE RELATED"/>
    <property type="match status" value="1"/>
</dbReference>
<sequence>METNSVSKVVTSFLLCIFLIMGAQCSVTYDNKAIIINGHRRILLSGSIHYPRSIPDMWEDLILKAKNGGLDVIDTYVFWNVHEPSPDNYNFEGRYDLVRFIKTVQKVGLYINLRIGPYVCAEWNFGGFPVWLKYVPGISFRTDNEPFKAAMQKFTQKIVDMMKSENLFESQGGPIILSQIENEYGTQRRALGAAGEAYMNWAAKMAVGLNTGVPWIMCKDDNAPDPVINACNGFYCDAFSPNKPYKPTMWTEAWSGWFTEFGGTIHQRPVQDLAFAVARFIQKGGSYINYYMFHGGTNFGRTAGGPFLTTSYDYDAPIDEYGLIREPKYGHLKELHKAIKLCERALVSSDPTITSLGNSQQAHVFSAEEGICAAFLSNFDRNSAARVMFNNKHYNLPPWSISILPDCRNIVFNTALAGTQTSKFQMLATNSQLHSWETYGEDISSLDDSSTLTANGLLEQINITRDSTDYLWYMTSIDIGSTESFLRGGQKPTLTVNSRGHAIHVFVNGQLSGSAYGTRENMRFTFTGLVNLHSGTNKIALLNIAVGLPNNGMHFENWNVGVLGPVLLDGLDQGKRDLTREKWSYKVGMKGEAMNLVSPNGVSSVEWVQGSLVTQNQQPLIWYKAYFDAPDGDEPLALDMRTMGKGQVWINGQSIGRYWLAYANGNCGVCDYKGTFRAPKCQLGCGEPTQRWYHVPKSWLKSKENLLILFEELGGDVSKISLVKRTTANICANTFEHHPTVANYRTENTGEQKMLHQAKIHLRCEPSQFISIIKFASYGTPSGTCGSFQQGTCHAQNSHAIIEKMCIGKESCRITVSNNYFGTDPCPNILKKLSIEAVCSTTKAIKVKPQEKQK</sequence>
<name>A0ABD1U803_9LAMI</name>
<dbReference type="SUPFAM" id="SSF51445">
    <property type="entry name" value="(Trans)glycosidases"/>
    <property type="match status" value="1"/>
</dbReference>
<feature type="domain" description="SUEL-type lectin" evidence="10">
    <location>
        <begin position="754"/>
        <end position="840"/>
    </location>
</feature>
<dbReference type="PROSITE" id="PS50228">
    <property type="entry name" value="SUEL_LECTIN"/>
    <property type="match status" value="1"/>
</dbReference>
<evidence type="ECO:0000256" key="1">
    <source>
        <dbReference type="ARBA" id="ARBA00001412"/>
    </source>
</evidence>
<dbReference type="Gene3D" id="2.60.120.740">
    <property type="match status" value="1"/>
</dbReference>
<dbReference type="Gene3D" id="3.20.20.80">
    <property type="entry name" value="Glycosidases"/>
    <property type="match status" value="1"/>
</dbReference>
<keyword evidence="12" id="KW-1185">Reference proteome</keyword>
<dbReference type="Pfam" id="PF21467">
    <property type="entry name" value="BetaGal_gal-bd"/>
    <property type="match status" value="2"/>
</dbReference>
<comment type="similarity">
    <text evidence="2 8">Belongs to the glycosyl hydrolase 35 family.</text>
</comment>